<protein>
    <submittedName>
        <fullName evidence="2">Uncharacterized protein</fullName>
    </submittedName>
</protein>
<reference evidence="2" key="1">
    <citation type="submission" date="2022-11" db="UniProtKB">
        <authorList>
            <consortium name="WormBaseParasite"/>
        </authorList>
    </citation>
    <scope>IDENTIFICATION</scope>
</reference>
<dbReference type="Proteomes" id="UP000887540">
    <property type="component" value="Unplaced"/>
</dbReference>
<name>A0A914E4W0_9BILA</name>
<accession>A0A914E4W0</accession>
<evidence type="ECO:0000313" key="2">
    <source>
        <dbReference type="WBParaSite" id="ACRNAN_scaffold5769.g17864.t1"/>
    </source>
</evidence>
<keyword evidence="1" id="KW-1185">Reference proteome</keyword>
<evidence type="ECO:0000313" key="1">
    <source>
        <dbReference type="Proteomes" id="UP000887540"/>
    </source>
</evidence>
<organism evidence="1 2">
    <name type="scientific">Acrobeloides nanus</name>
    <dbReference type="NCBI Taxonomy" id="290746"/>
    <lineage>
        <taxon>Eukaryota</taxon>
        <taxon>Metazoa</taxon>
        <taxon>Ecdysozoa</taxon>
        <taxon>Nematoda</taxon>
        <taxon>Chromadorea</taxon>
        <taxon>Rhabditida</taxon>
        <taxon>Tylenchina</taxon>
        <taxon>Cephalobomorpha</taxon>
        <taxon>Cephaloboidea</taxon>
        <taxon>Cephalobidae</taxon>
        <taxon>Acrobeloides</taxon>
    </lineage>
</organism>
<dbReference type="AlphaFoldDB" id="A0A914E4W0"/>
<dbReference type="WBParaSite" id="ACRNAN_scaffold5769.g17864.t1">
    <property type="protein sequence ID" value="ACRNAN_scaffold5769.g17864.t1"/>
    <property type="gene ID" value="ACRNAN_scaffold5769.g17864"/>
</dbReference>
<sequence length="152" mass="17062">MNIADLLNEVSRAYDYIRELNMVPFETITETLKFVKDQTNSLATINTKIEQLTKSIPKTYADIAAISPSKTMQPQEAQILNIRQALRDEENRPAREKRCVIRNLPNNTSANDIVAALCTKAEININEITFVPLGKTAPPTAILVTTSQRDLF</sequence>
<proteinExistence type="predicted"/>